<reference evidence="1 2" key="1">
    <citation type="submission" date="2019-05" db="EMBL/GenBank/DDBJ databases">
        <title>Genome sequence of Cellulomonas hominis strain CS1.</title>
        <authorList>
            <person name="Belmont J."/>
            <person name="Maclea K.S."/>
        </authorList>
    </citation>
    <scope>NUCLEOTIDE SEQUENCE [LARGE SCALE GENOMIC DNA]</scope>
    <source>
        <strain evidence="1 2">CS1</strain>
    </source>
</reference>
<dbReference type="AlphaFoldDB" id="A0A7Z8JX27"/>
<name>A0A7Z8JX27_9CELL</name>
<dbReference type="OrthoDB" id="5195530at2"/>
<gene>
    <name evidence="1" type="ORF">FA014_15050</name>
</gene>
<evidence type="ECO:0000313" key="1">
    <source>
        <dbReference type="EMBL" id="TKR22704.1"/>
    </source>
</evidence>
<comment type="caution">
    <text evidence="1">The sequence shown here is derived from an EMBL/GenBank/DDBJ whole genome shotgun (WGS) entry which is preliminary data.</text>
</comment>
<evidence type="ECO:0000313" key="2">
    <source>
        <dbReference type="Proteomes" id="UP000308121"/>
    </source>
</evidence>
<proteinExistence type="predicted"/>
<sequence length="165" mass="16455">MDHVPLVGAAAGHGLTPGVGTGGGRVPGAGVLRLRCVAARGVFLPPARRPRGTTDASAYAVTPGRAYGAVGVLALADHLSVLVRDDWGGPAFVPAELFAGVAAAVPAGWAFALDSGARAGRRTLWGEPVVAVWGYPALVEEDGHAAALLAGDARAVALFDEACGA</sequence>
<dbReference type="RefSeq" id="WP_154730471.1">
    <property type="nucleotide sequence ID" value="NZ_SZYE01000150.1"/>
</dbReference>
<accession>A0A7Z8JX27</accession>
<dbReference type="EMBL" id="SZYE01000150">
    <property type="protein sequence ID" value="TKR22704.1"/>
    <property type="molecule type" value="Genomic_DNA"/>
</dbReference>
<dbReference type="Proteomes" id="UP000308121">
    <property type="component" value="Unassembled WGS sequence"/>
</dbReference>
<protein>
    <submittedName>
        <fullName evidence="1">Uncharacterized protein</fullName>
    </submittedName>
</protein>
<organism evidence="1 2">
    <name type="scientific">Cellulomonas hominis</name>
    <dbReference type="NCBI Taxonomy" id="156981"/>
    <lineage>
        <taxon>Bacteria</taxon>
        <taxon>Bacillati</taxon>
        <taxon>Actinomycetota</taxon>
        <taxon>Actinomycetes</taxon>
        <taxon>Micrococcales</taxon>
        <taxon>Cellulomonadaceae</taxon>
        <taxon>Cellulomonas</taxon>
    </lineage>
</organism>